<proteinExistence type="predicted"/>
<gene>
    <name evidence="6" type="ORF">GIB67_034733</name>
</gene>
<organism evidence="6 7">
    <name type="scientific">Kingdonia uniflora</name>
    <dbReference type="NCBI Taxonomy" id="39325"/>
    <lineage>
        <taxon>Eukaryota</taxon>
        <taxon>Viridiplantae</taxon>
        <taxon>Streptophyta</taxon>
        <taxon>Embryophyta</taxon>
        <taxon>Tracheophyta</taxon>
        <taxon>Spermatophyta</taxon>
        <taxon>Magnoliopsida</taxon>
        <taxon>Ranunculales</taxon>
        <taxon>Circaeasteraceae</taxon>
        <taxon>Kingdonia</taxon>
    </lineage>
</organism>
<evidence type="ECO:0000256" key="2">
    <source>
        <dbReference type="ARBA" id="ARBA00022771"/>
    </source>
</evidence>
<dbReference type="InterPro" id="IPR000315">
    <property type="entry name" value="Znf_B-box"/>
</dbReference>
<feature type="domain" description="B box-type" evidence="5">
    <location>
        <begin position="1"/>
        <end position="47"/>
    </location>
</feature>
<keyword evidence="3" id="KW-0862">Zinc</keyword>
<dbReference type="InterPro" id="IPR049808">
    <property type="entry name" value="CONSTANS-like_Bbox1"/>
</dbReference>
<reference evidence="6 7" key="1">
    <citation type="journal article" date="2020" name="IScience">
        <title>Genome Sequencing of the Endangered Kingdonia uniflora (Circaeasteraceae, Ranunculales) Reveals Potential Mechanisms of Evolutionary Specialization.</title>
        <authorList>
            <person name="Sun Y."/>
            <person name="Deng T."/>
            <person name="Zhang A."/>
            <person name="Moore M.J."/>
            <person name="Landis J.B."/>
            <person name="Lin N."/>
            <person name="Zhang H."/>
            <person name="Zhang X."/>
            <person name="Huang J."/>
            <person name="Zhang X."/>
            <person name="Sun H."/>
            <person name="Wang H."/>
        </authorList>
    </citation>
    <scope>NUCLEOTIDE SEQUENCE [LARGE SCALE GENOMIC DNA]</scope>
    <source>
        <strain evidence="6">TB1705</strain>
        <tissue evidence="6">Leaf</tissue>
    </source>
</reference>
<evidence type="ECO:0000256" key="3">
    <source>
        <dbReference type="ARBA" id="ARBA00022833"/>
    </source>
</evidence>
<keyword evidence="7" id="KW-1185">Reference proteome</keyword>
<accession>A0A7J7MLM9</accession>
<evidence type="ECO:0000256" key="4">
    <source>
        <dbReference type="PROSITE-ProRule" id="PRU00024"/>
    </source>
</evidence>
<dbReference type="OrthoDB" id="153872at2759"/>
<dbReference type="GO" id="GO:0008270">
    <property type="term" value="F:zinc ion binding"/>
    <property type="evidence" value="ECO:0007669"/>
    <property type="project" value="UniProtKB-KW"/>
</dbReference>
<dbReference type="AlphaFoldDB" id="A0A7J7MLM9"/>
<dbReference type="PANTHER" id="PTHR31717:SF81">
    <property type="entry name" value="B-BOX ZINC FINGER PROTEIN 32-LIKE"/>
    <property type="match status" value="1"/>
</dbReference>
<dbReference type="SMART" id="SM00336">
    <property type="entry name" value="BBOX"/>
    <property type="match status" value="1"/>
</dbReference>
<evidence type="ECO:0000256" key="1">
    <source>
        <dbReference type="ARBA" id="ARBA00022723"/>
    </source>
</evidence>
<sequence length="250" mass="27632">MKDRVCELCNGEASLYCISDSAFLCGKCDSRVHNANFLVARHVRRTICSMCNIFDGNLISGVGSQSLRPICRSCSSESDEDSASSTCISNADSVTVSKKKNVRKPNKKLSLRSVTDISGNQARFPVNLAIRKRPRTLTMVQAKAEMVLVHWCKKLGLNSICFRFALHAFFMCSNTLPFRVSLASSLWFSLKLLHSASMSQYLKMLEAISGVPAKLILLVELKISGSITLRLQRDRKECSAETECSGTSEC</sequence>
<evidence type="ECO:0000313" key="6">
    <source>
        <dbReference type="EMBL" id="KAF6155638.1"/>
    </source>
</evidence>
<dbReference type="Proteomes" id="UP000541444">
    <property type="component" value="Unassembled WGS sequence"/>
</dbReference>
<evidence type="ECO:0000313" key="7">
    <source>
        <dbReference type="Proteomes" id="UP000541444"/>
    </source>
</evidence>
<comment type="caution">
    <text evidence="6">The sequence shown here is derived from an EMBL/GenBank/DDBJ whole genome shotgun (WGS) entry which is preliminary data.</text>
</comment>
<dbReference type="PROSITE" id="PS50119">
    <property type="entry name" value="ZF_BBOX"/>
    <property type="match status" value="1"/>
</dbReference>
<dbReference type="Pfam" id="PF00643">
    <property type="entry name" value="zf-B_box"/>
    <property type="match status" value="1"/>
</dbReference>
<name>A0A7J7MLM9_9MAGN</name>
<dbReference type="EMBL" id="JACGCM010001410">
    <property type="protein sequence ID" value="KAF6155638.1"/>
    <property type="molecule type" value="Genomic_DNA"/>
</dbReference>
<dbReference type="PANTHER" id="PTHR31717">
    <property type="entry name" value="ZINC FINGER PROTEIN CONSTANS-LIKE 10"/>
    <property type="match status" value="1"/>
</dbReference>
<keyword evidence="2 4" id="KW-0863">Zinc-finger</keyword>
<dbReference type="CDD" id="cd19821">
    <property type="entry name" value="Bbox1_BBX-like"/>
    <property type="match status" value="1"/>
</dbReference>
<evidence type="ECO:0000259" key="5">
    <source>
        <dbReference type="PROSITE" id="PS50119"/>
    </source>
</evidence>
<keyword evidence="1" id="KW-0479">Metal-binding</keyword>
<protein>
    <recommendedName>
        <fullName evidence="5">B box-type domain-containing protein</fullName>
    </recommendedName>
</protein>